<keyword evidence="1" id="KW-0694">RNA-binding</keyword>
<name>A0A9Y3QNQ7_9CICH</name>
<accession>A0A9Y3QNQ7</accession>
<evidence type="ECO:0000313" key="4">
    <source>
        <dbReference type="Proteomes" id="UP000695023"/>
    </source>
</evidence>
<feature type="compositionally biased region" description="Basic residues" evidence="2">
    <location>
        <begin position="15"/>
        <end position="25"/>
    </location>
</feature>
<dbReference type="GeneID" id="102193410"/>
<dbReference type="PANTHER" id="PTHR48037:SF1">
    <property type="entry name" value="RRM DOMAIN-CONTAINING PROTEIN"/>
    <property type="match status" value="1"/>
</dbReference>
<feature type="domain" description="RRM" evidence="3">
    <location>
        <begin position="32"/>
        <end position="108"/>
    </location>
</feature>
<feature type="compositionally biased region" description="Basic and acidic residues" evidence="2">
    <location>
        <begin position="351"/>
        <end position="362"/>
    </location>
</feature>
<dbReference type="Pfam" id="PF00076">
    <property type="entry name" value="RRM_1"/>
    <property type="match status" value="3"/>
</dbReference>
<dbReference type="InterPro" id="IPR000504">
    <property type="entry name" value="RRM_dom"/>
</dbReference>
<evidence type="ECO:0000313" key="5">
    <source>
        <dbReference type="RefSeq" id="XP_005721028.1"/>
    </source>
</evidence>
<sequence length="454" mass="50684">MTAEKMTGCVNGKQKAVKNRPSKKSKVNNDGFRICVGNLNKTKTYQEVNVSLEKYFMSQSLLFQDIQLAQSRKHAFLDLATEMDLTKALALNGEILLDKPMKITKVKITSEDKAKVNARSLDKKVNGKRKAETVIEDSPSKKAKRINDGFCLFVGNLNSSKNSEELKESLEKYLMSQNLLFKDIRLDQSRKHAFVDLLSEMDLTKALTSNGEVLLDKPMKIAKAKIKSAEKVKVKSPELKKQARDARCLFVKNLPYNATKEDILKVFHKAIAIRFPGGTEGPTQGIAFLEFKNTSIARKVQKQKQGVTIRKRVLILNCVGEKGACRVTKADVENKRKKDKKALQSSQNIEAGKKEAKEESCEKPEKAKVLSKTLIVMGLAEKTSPEMLKSVFEGAVNARVTVNKKDVSKRFGFVNFGSDESCKAAKEAMEDCELDGCKVTIAYAYPKGKKSRRA</sequence>
<feature type="region of interest" description="Disordered" evidence="2">
    <location>
        <begin position="1"/>
        <end position="25"/>
    </location>
</feature>
<feature type="domain" description="RRM" evidence="3">
    <location>
        <begin position="150"/>
        <end position="226"/>
    </location>
</feature>
<feature type="domain" description="RRM" evidence="3">
    <location>
        <begin position="372"/>
        <end position="446"/>
    </location>
</feature>
<feature type="region of interest" description="Disordered" evidence="2">
    <location>
        <begin position="336"/>
        <end position="362"/>
    </location>
</feature>
<proteinExistence type="predicted"/>
<dbReference type="Proteomes" id="UP000695023">
    <property type="component" value="Unplaced"/>
</dbReference>
<dbReference type="InterPro" id="IPR012677">
    <property type="entry name" value="Nucleotide-bd_a/b_plait_sf"/>
</dbReference>
<dbReference type="PROSITE" id="PS50102">
    <property type="entry name" value="RRM"/>
    <property type="match status" value="4"/>
</dbReference>
<protein>
    <submittedName>
        <fullName evidence="5">Nucleolin-like</fullName>
    </submittedName>
</protein>
<dbReference type="InterPro" id="IPR035979">
    <property type="entry name" value="RBD_domain_sf"/>
</dbReference>
<dbReference type="AlphaFoldDB" id="A0A9Y3QNQ7"/>
<dbReference type="GO" id="GO:0003723">
    <property type="term" value="F:RNA binding"/>
    <property type="evidence" value="ECO:0007669"/>
    <property type="project" value="UniProtKB-UniRule"/>
</dbReference>
<evidence type="ECO:0000256" key="2">
    <source>
        <dbReference type="SAM" id="MobiDB-lite"/>
    </source>
</evidence>
<evidence type="ECO:0000259" key="3">
    <source>
        <dbReference type="PROSITE" id="PS50102"/>
    </source>
</evidence>
<dbReference type="PANTHER" id="PTHR48037">
    <property type="entry name" value="ATPASE E1"/>
    <property type="match status" value="1"/>
</dbReference>
<evidence type="ECO:0000256" key="1">
    <source>
        <dbReference type="PROSITE-ProRule" id="PRU00176"/>
    </source>
</evidence>
<keyword evidence="4" id="KW-1185">Reference proteome</keyword>
<dbReference type="Gene3D" id="3.30.70.330">
    <property type="match status" value="4"/>
</dbReference>
<gene>
    <name evidence="5" type="primary">LOC102193410</name>
</gene>
<reference evidence="5" key="1">
    <citation type="submission" date="2025-08" db="UniProtKB">
        <authorList>
            <consortium name="RefSeq"/>
        </authorList>
    </citation>
    <scope>IDENTIFICATION</scope>
</reference>
<feature type="domain" description="RRM" evidence="3">
    <location>
        <begin position="247"/>
        <end position="321"/>
    </location>
</feature>
<dbReference type="RefSeq" id="XP_005721028.1">
    <property type="nucleotide sequence ID" value="XM_005720971.1"/>
</dbReference>
<dbReference type="SUPFAM" id="SSF54928">
    <property type="entry name" value="RNA-binding domain, RBD"/>
    <property type="match status" value="3"/>
</dbReference>
<dbReference type="SMART" id="SM00360">
    <property type="entry name" value="RRM"/>
    <property type="match status" value="4"/>
</dbReference>
<organism evidence="4 5">
    <name type="scientific">Pundamilia nyererei</name>
    <dbReference type="NCBI Taxonomy" id="303518"/>
    <lineage>
        <taxon>Eukaryota</taxon>
        <taxon>Metazoa</taxon>
        <taxon>Chordata</taxon>
        <taxon>Craniata</taxon>
        <taxon>Vertebrata</taxon>
        <taxon>Euteleostomi</taxon>
        <taxon>Actinopterygii</taxon>
        <taxon>Neopterygii</taxon>
        <taxon>Teleostei</taxon>
        <taxon>Neoteleostei</taxon>
        <taxon>Acanthomorphata</taxon>
        <taxon>Ovalentaria</taxon>
        <taxon>Cichlomorphae</taxon>
        <taxon>Cichliformes</taxon>
        <taxon>Cichlidae</taxon>
        <taxon>African cichlids</taxon>
        <taxon>Pseudocrenilabrinae</taxon>
        <taxon>Haplochromini</taxon>
        <taxon>Pundamilia</taxon>
    </lineage>
</organism>